<dbReference type="InterPro" id="IPR015048">
    <property type="entry name" value="DUF1899"/>
</dbReference>
<proteinExistence type="predicted"/>
<evidence type="ECO:0000313" key="9">
    <source>
        <dbReference type="Proteomes" id="UP000038009"/>
    </source>
</evidence>
<evidence type="ECO:0000256" key="4">
    <source>
        <dbReference type="PROSITE-ProRule" id="PRU00221"/>
    </source>
</evidence>
<dbReference type="PROSITE" id="PS00678">
    <property type="entry name" value="WD_REPEATS_1"/>
    <property type="match status" value="1"/>
</dbReference>
<evidence type="ECO:0000313" key="8">
    <source>
        <dbReference type="EMBL" id="KPI82824.1"/>
    </source>
</evidence>
<dbReference type="Proteomes" id="UP000038009">
    <property type="component" value="Unassembled WGS sequence"/>
</dbReference>
<dbReference type="OrthoDB" id="1850764at2759"/>
<dbReference type="PANTHER" id="PTHR10856:SF0">
    <property type="entry name" value="CORONIN"/>
    <property type="match status" value="1"/>
</dbReference>
<dbReference type="SMART" id="SM01167">
    <property type="entry name" value="DUF1900"/>
    <property type="match status" value="1"/>
</dbReference>
<reference evidence="8 9" key="1">
    <citation type="journal article" date="2015" name="PLoS Pathog.">
        <title>Leptomonas seymouri: Adaptations to the Dixenous Life Cycle Analyzed by Genome Sequencing, Transcriptome Profiling and Co-infection with Leishmania donovani.</title>
        <authorList>
            <person name="Kraeva N."/>
            <person name="Butenko A."/>
            <person name="Hlavacova J."/>
            <person name="Kostygov A."/>
            <person name="Myskova J."/>
            <person name="Grybchuk D."/>
            <person name="Lestinova T."/>
            <person name="Votypka J."/>
            <person name="Volf P."/>
            <person name="Opperdoes F."/>
            <person name="Flegontov P."/>
            <person name="Lukes J."/>
            <person name="Yurchenko V."/>
        </authorList>
    </citation>
    <scope>NUCLEOTIDE SEQUENCE [LARGE SCALE GENOMIC DNA]</scope>
    <source>
        <strain evidence="8 9">ATCC 30220</strain>
    </source>
</reference>
<evidence type="ECO:0000256" key="2">
    <source>
        <dbReference type="ARBA" id="ARBA00022737"/>
    </source>
</evidence>
<dbReference type="InterPro" id="IPR024977">
    <property type="entry name" value="Apc4-like_WD40_dom"/>
</dbReference>
<gene>
    <name evidence="8" type="ORF">ABL78_8164</name>
</gene>
<dbReference type="SMART" id="SM01166">
    <property type="entry name" value="DUF1899"/>
    <property type="match status" value="1"/>
</dbReference>
<dbReference type="InterPro" id="IPR015505">
    <property type="entry name" value="Coronin"/>
</dbReference>
<dbReference type="VEuPathDB" id="TriTrypDB:Lsey_0522_0020"/>
<dbReference type="Gene3D" id="2.130.10.10">
    <property type="entry name" value="YVTN repeat-like/Quinoprotein amine dehydrogenase"/>
    <property type="match status" value="1"/>
</dbReference>
<keyword evidence="1 4" id="KW-0853">WD repeat</keyword>
<dbReference type="GO" id="GO:0051015">
    <property type="term" value="F:actin filament binding"/>
    <property type="evidence" value="ECO:0007669"/>
    <property type="project" value="TreeGrafter"/>
</dbReference>
<feature type="domain" description="DUF1899" evidence="7">
    <location>
        <begin position="2"/>
        <end position="62"/>
    </location>
</feature>
<feature type="compositionally biased region" description="Basic and acidic residues" evidence="6">
    <location>
        <begin position="456"/>
        <end position="468"/>
    </location>
</feature>
<dbReference type="GO" id="GO:0007015">
    <property type="term" value="P:actin filament organization"/>
    <property type="evidence" value="ECO:0007669"/>
    <property type="project" value="TreeGrafter"/>
</dbReference>
<dbReference type="InterPro" id="IPR001680">
    <property type="entry name" value="WD40_rpt"/>
</dbReference>
<protein>
    <submittedName>
        <fullName evidence="8">Putative coronin</fullName>
    </submittedName>
</protein>
<evidence type="ECO:0000256" key="6">
    <source>
        <dbReference type="SAM" id="MobiDB-lite"/>
    </source>
</evidence>
<comment type="caution">
    <text evidence="8">The sequence shown here is derived from an EMBL/GenBank/DDBJ whole genome shotgun (WGS) entry which is preliminary data.</text>
</comment>
<dbReference type="GO" id="GO:0005840">
    <property type="term" value="C:ribosome"/>
    <property type="evidence" value="ECO:0007669"/>
    <property type="project" value="UniProtKB-KW"/>
</dbReference>
<dbReference type="InterPro" id="IPR036322">
    <property type="entry name" value="WD40_repeat_dom_sf"/>
</dbReference>
<evidence type="ECO:0000259" key="7">
    <source>
        <dbReference type="SMART" id="SM01166"/>
    </source>
</evidence>
<keyword evidence="9" id="KW-1185">Reference proteome</keyword>
<evidence type="ECO:0000256" key="5">
    <source>
        <dbReference type="SAM" id="Coils"/>
    </source>
</evidence>
<evidence type="ECO:0000256" key="1">
    <source>
        <dbReference type="ARBA" id="ARBA00022574"/>
    </source>
</evidence>
<feature type="coiled-coil region" evidence="5">
    <location>
        <begin position="476"/>
        <end position="510"/>
    </location>
</feature>
<keyword evidence="3" id="KW-0689">Ribosomal protein</keyword>
<keyword evidence="2" id="KW-0677">Repeat</keyword>
<dbReference type="Pfam" id="PF16300">
    <property type="entry name" value="WD40_4"/>
    <property type="match status" value="1"/>
</dbReference>
<dbReference type="Pfam" id="PF12894">
    <property type="entry name" value="ANAPC4_WD40"/>
    <property type="match status" value="1"/>
</dbReference>
<dbReference type="InterPro" id="IPR019775">
    <property type="entry name" value="WD40_repeat_CS"/>
</dbReference>
<name>A0A0N1IGC0_LEPSE</name>
<keyword evidence="5" id="KW-0175">Coiled coil</keyword>
<evidence type="ECO:0000256" key="3">
    <source>
        <dbReference type="ARBA" id="ARBA00022980"/>
    </source>
</evidence>
<dbReference type="AlphaFoldDB" id="A0A0N1IGC0"/>
<keyword evidence="3" id="KW-0687">Ribonucleoprotein</keyword>
<dbReference type="EMBL" id="LJSK01000522">
    <property type="protein sequence ID" value="KPI82824.1"/>
    <property type="molecule type" value="Genomic_DNA"/>
</dbReference>
<sequence length="514" mass="56920">MSISRFRHSTGHVAKPPFQFLNVSSSTAIWDGSNTISCSDKFIAVPWQTFGGCAVFSHDGVGKVAPNPPIVLGQEGPIIDVKFDPFDSQKLYTASEDGTVFGWHIPAGGLEANTSDPMTELRGHNKKCGIIVFHPSTKGVLGSAAVDRVINIWDVEKSTAVSTIRNISDYATGFEWNLDGSLFCVVSRDRRLSILDSHNGSVISSVESHSGTRAQRCVWCKRKNAITTFGWNDSQQRQIKLWDTRKLTSAYNTVVLDQSSAAFMPVYDEDANILFFGSKGENSVKCFELMEDGLTFSFEVNTADSVKGLCMMPKWSLDVRRCELDRLYQLTYHSLLTIDIVLPRKQAALEFQSDVFPPTFADQPALTSVDFFNGENEVPREYNLKPLFDGKPPQLCEDAKDAALFPPAKDVDNEHVAIAAPCSDEAPTVIQQKGALDSSSSGSGHVKSHDQGMLARHVDPLSDMEQREIIPKEARMKEMAKKLRKYHQEIAALRKALAEKEAEMLGALEEFQDL</sequence>
<feature type="repeat" description="WD" evidence="4">
    <location>
        <begin position="121"/>
        <end position="163"/>
    </location>
</feature>
<organism evidence="8 9">
    <name type="scientific">Leptomonas seymouri</name>
    <dbReference type="NCBI Taxonomy" id="5684"/>
    <lineage>
        <taxon>Eukaryota</taxon>
        <taxon>Discoba</taxon>
        <taxon>Euglenozoa</taxon>
        <taxon>Kinetoplastea</taxon>
        <taxon>Metakinetoplastina</taxon>
        <taxon>Trypanosomatida</taxon>
        <taxon>Trypanosomatidae</taxon>
        <taxon>Leishmaniinae</taxon>
        <taxon>Leptomonas</taxon>
    </lineage>
</organism>
<dbReference type="OMA" id="NFQDDIY"/>
<feature type="region of interest" description="Disordered" evidence="6">
    <location>
        <begin position="434"/>
        <end position="468"/>
    </location>
</feature>
<dbReference type="PROSITE" id="PS50082">
    <property type="entry name" value="WD_REPEATS_2"/>
    <property type="match status" value="1"/>
</dbReference>
<dbReference type="Pfam" id="PF08953">
    <property type="entry name" value="DUF1899"/>
    <property type="match status" value="1"/>
</dbReference>
<dbReference type="PANTHER" id="PTHR10856">
    <property type="entry name" value="CORONIN"/>
    <property type="match status" value="1"/>
</dbReference>
<dbReference type="InterPro" id="IPR015943">
    <property type="entry name" value="WD40/YVTN_repeat-like_dom_sf"/>
</dbReference>
<dbReference type="SMART" id="SM00320">
    <property type="entry name" value="WD40"/>
    <property type="match status" value="4"/>
</dbReference>
<dbReference type="SUPFAM" id="SSF50978">
    <property type="entry name" value="WD40 repeat-like"/>
    <property type="match status" value="1"/>
</dbReference>
<accession>A0A0N1IGC0</accession>